<feature type="region of interest" description="Disordered" evidence="1">
    <location>
        <begin position="1"/>
        <end position="29"/>
    </location>
</feature>
<reference evidence="2" key="1">
    <citation type="submission" date="2018-02" db="EMBL/GenBank/DDBJ databases">
        <title>Rhizophora mucronata_Transcriptome.</title>
        <authorList>
            <person name="Meera S.P."/>
            <person name="Sreeshan A."/>
            <person name="Augustine A."/>
        </authorList>
    </citation>
    <scope>NUCLEOTIDE SEQUENCE</scope>
    <source>
        <tissue evidence="2">Leaf</tissue>
    </source>
</reference>
<dbReference type="AlphaFoldDB" id="A0A2P2PMZ1"/>
<name>A0A2P2PMZ1_RHIMU</name>
<dbReference type="EMBL" id="GGEC01075653">
    <property type="protein sequence ID" value="MBX56137.1"/>
    <property type="molecule type" value="Transcribed_RNA"/>
</dbReference>
<sequence length="29" mass="3727">MIWHKQKYDKYNPIRQSFHQSQKHKNSRL</sequence>
<accession>A0A2P2PMZ1</accession>
<evidence type="ECO:0000313" key="2">
    <source>
        <dbReference type="EMBL" id="MBX56137.1"/>
    </source>
</evidence>
<proteinExistence type="predicted"/>
<protein>
    <submittedName>
        <fullName evidence="2">Uncharacterized protein</fullName>
    </submittedName>
</protein>
<evidence type="ECO:0000256" key="1">
    <source>
        <dbReference type="SAM" id="MobiDB-lite"/>
    </source>
</evidence>
<organism evidence="2">
    <name type="scientific">Rhizophora mucronata</name>
    <name type="common">Asiatic mangrove</name>
    <dbReference type="NCBI Taxonomy" id="61149"/>
    <lineage>
        <taxon>Eukaryota</taxon>
        <taxon>Viridiplantae</taxon>
        <taxon>Streptophyta</taxon>
        <taxon>Embryophyta</taxon>
        <taxon>Tracheophyta</taxon>
        <taxon>Spermatophyta</taxon>
        <taxon>Magnoliopsida</taxon>
        <taxon>eudicotyledons</taxon>
        <taxon>Gunneridae</taxon>
        <taxon>Pentapetalae</taxon>
        <taxon>rosids</taxon>
        <taxon>fabids</taxon>
        <taxon>Malpighiales</taxon>
        <taxon>Rhizophoraceae</taxon>
        <taxon>Rhizophora</taxon>
    </lineage>
</organism>
<feature type="compositionally biased region" description="Basic and acidic residues" evidence="1">
    <location>
        <begin position="1"/>
        <end position="12"/>
    </location>
</feature>